<dbReference type="GO" id="GO:0000796">
    <property type="term" value="C:condensin complex"/>
    <property type="evidence" value="ECO:0007669"/>
    <property type="project" value="TreeGrafter"/>
</dbReference>
<keyword evidence="1" id="KW-0812">Transmembrane</keyword>
<dbReference type="InterPro" id="IPR016024">
    <property type="entry name" value="ARM-type_fold"/>
</dbReference>
<dbReference type="EMBL" id="CALNXJ010000022">
    <property type="protein sequence ID" value="CAH3127391.1"/>
    <property type="molecule type" value="Genomic_DNA"/>
</dbReference>
<reference evidence="2 3" key="1">
    <citation type="submission" date="2022-05" db="EMBL/GenBank/DDBJ databases">
        <authorList>
            <consortium name="Genoscope - CEA"/>
            <person name="William W."/>
        </authorList>
    </citation>
    <scope>NUCLEOTIDE SEQUENCE [LARGE SCALE GENOMIC DNA]</scope>
</reference>
<proteinExistence type="predicted"/>
<dbReference type="PANTHER" id="PTHR16199:SF4">
    <property type="entry name" value="CONDENSIN-2 COMPLEX SUBUNIT G2"/>
    <property type="match status" value="1"/>
</dbReference>
<name>A0AAU9WVC9_9CNID</name>
<dbReference type="Pfam" id="PF12422">
    <property type="entry name" value="Condensin2nSMC"/>
    <property type="match status" value="1"/>
</dbReference>
<dbReference type="GO" id="GO:0000070">
    <property type="term" value="P:mitotic sister chromatid segregation"/>
    <property type="evidence" value="ECO:0007669"/>
    <property type="project" value="TreeGrafter"/>
</dbReference>
<protein>
    <recommendedName>
        <fullName evidence="4">Condensin-2 complex subunit G2</fullName>
    </recommendedName>
</protein>
<accession>A0AAU9WVC9</accession>
<keyword evidence="1" id="KW-1133">Transmembrane helix</keyword>
<dbReference type="PANTHER" id="PTHR16199">
    <property type="entry name" value="CONDENSIN-2 COMPLEX SUBUNIT G2"/>
    <property type="match status" value="1"/>
</dbReference>
<feature type="transmembrane region" description="Helical" evidence="1">
    <location>
        <begin position="1146"/>
        <end position="1165"/>
    </location>
</feature>
<gene>
    <name evidence="2" type="ORF">PMEA_00012532</name>
</gene>
<evidence type="ECO:0000313" key="3">
    <source>
        <dbReference type="Proteomes" id="UP001159428"/>
    </source>
</evidence>
<organism evidence="2 3">
    <name type="scientific">Pocillopora meandrina</name>
    <dbReference type="NCBI Taxonomy" id="46732"/>
    <lineage>
        <taxon>Eukaryota</taxon>
        <taxon>Metazoa</taxon>
        <taxon>Cnidaria</taxon>
        <taxon>Anthozoa</taxon>
        <taxon>Hexacorallia</taxon>
        <taxon>Scleractinia</taxon>
        <taxon>Astrocoeniina</taxon>
        <taxon>Pocilloporidae</taxon>
        <taxon>Pocillopora</taxon>
    </lineage>
</organism>
<evidence type="ECO:0000256" key="1">
    <source>
        <dbReference type="SAM" id="Phobius"/>
    </source>
</evidence>
<keyword evidence="3" id="KW-1185">Reference proteome</keyword>
<evidence type="ECO:0000313" key="2">
    <source>
        <dbReference type="EMBL" id="CAH3127391.1"/>
    </source>
</evidence>
<dbReference type="Gene3D" id="1.25.10.10">
    <property type="entry name" value="Leucine-rich Repeat Variant"/>
    <property type="match status" value="1"/>
</dbReference>
<dbReference type="InterPro" id="IPR011989">
    <property type="entry name" value="ARM-like"/>
</dbReference>
<dbReference type="SUPFAM" id="SSF48371">
    <property type="entry name" value="ARM repeat"/>
    <property type="match status" value="1"/>
</dbReference>
<dbReference type="GO" id="GO:0005634">
    <property type="term" value="C:nucleus"/>
    <property type="evidence" value="ECO:0007669"/>
    <property type="project" value="InterPro"/>
</dbReference>
<keyword evidence="1" id="KW-0472">Membrane</keyword>
<sequence>MMNHREQFLNSVGNDSPQAFLRFIEQHNSKNDSFNIEEALQTLPKKDHERLWSGLRDMTRRLLLTNPVGSRENDDSEDEGPSEWPALLSYLEGVTTVGLCALVVMPEKPTHVPSAFLETAAILHGLSLMSLPEGSESLQNDIAQLCELWFLNELEGKEELITQTFPYLIIRSLGRGLVSDVKRVWGLRQCLLLMDFDDESSESLKQLLHQCMIHPTYLKLEEGRRFLSYSFGLNPGLAKEFHKTIKNQIPYCTMNVLSLYGEVYFRAWRVASGAYLKVLEENCIQDLMFAAVHAQRTGTKSMASRLRKVLEYIHQQKKQRGVDEALLRLYQPIIWRAFKVANPMVRANAAALLTDTFPLQNPDAGNEEIDELLQKQFDILKDLLGDAHPTVRATAIHGVCRITGVFWELIPAHIIKMFLTKLVTELAFDTSSSAVRVAVFQGLKFLLDNRLSHPLLKPLLSNLQDLVHDQTERVRVVFLDVLLLVKGLKAIKFWNIVPLEQLLAQLEVEQSAAVIRRLVKLLVNSFHPTNKSVDVQATRCSALWQSNPLATRKFYQYVHLHTTISATGKFIAFLGNCLVKCAKNEHDESLSLEPVSQAEDKENSECLEKLGTYDVNTLAGLAETIAICWGGIKDKLDKSANDATRSKLVEKFTNALPFLFGVFKQTRIQAACLVIAGFLPSSSLPAFSAKCLSSLSSLPASSLSSEYGPLLNCLCAWDRTTDVLELINDLIASRMTGQRRDIKMGEKTRHRKKSVTFQLPPENKHMLALDFLSWMMGEPTCRTAVQEHHDKLRKIADNLRLIMAIIESHLTSTDSVPVPLSESDVEFFQKAFQAYCLSEIHLHHMERNDDHEGALTAMENVLVWGDRVLLPIINKDRKVSDESMKVATGAKRVREEETFCCLVIHLVETILMCLSEIVMLRMAEEKFYNQAAVFTTSLAKIGCKAVEFLPHLSKLLYQLAQSVLLTDETGSVTVQSGPVSIVLTNILQILTACDSTEVDVLPQALLTFRPALAEVLQLTELGRKRSSGFNACFFKPLLSALLANITQQTHVMEDVTDAEPELPAFASFIVKIITSAHALLRSFLLELKERVLSGAIDENIDQQEAVISLLGALGGKADTNAIKTCALHISEQLKTCDLGGVGKQRYVVVVVFFVVLLVVTLPYLVHVRTRGRTTPEMVSCSVLFRKVFSLFLR</sequence>
<dbReference type="InterPro" id="IPR024741">
    <property type="entry name" value="Condensin2_G2"/>
</dbReference>
<comment type="caution">
    <text evidence="2">The sequence shown here is derived from an EMBL/GenBank/DDBJ whole genome shotgun (WGS) entry which is preliminary data.</text>
</comment>
<evidence type="ECO:0008006" key="4">
    <source>
        <dbReference type="Google" id="ProtNLM"/>
    </source>
</evidence>
<dbReference type="Proteomes" id="UP001159428">
    <property type="component" value="Unassembled WGS sequence"/>
</dbReference>
<dbReference type="AlphaFoldDB" id="A0AAU9WVC9"/>